<dbReference type="SUPFAM" id="SSF52777">
    <property type="entry name" value="CoA-dependent acyltransferases"/>
    <property type="match status" value="2"/>
</dbReference>
<evidence type="ECO:0000313" key="2">
    <source>
        <dbReference type="EMBL" id="NOU53202.1"/>
    </source>
</evidence>
<sequence length="358" mass="39687">QAIQYPLVLSAEQYRLWLLHQGNPNAAYNIPLVIRFHREFTGEAIDRALHQLLSAHASLRMRFVEQGGTVLQLPVAVSELAVAVRDIESAALPAEIAAESNRCFRLDEQACAISRLCLDNGQQVLLFNIHHICFDGQSITPLMNAFAHALEGRELSENTSFEHFVLWQQGEAYAAQHASDMAFWQEKLEHVAQTTSLPSDLSAEMGTQSAQFEYALNEQDCRGVSAMCTKLGITEFSFWFALVSLVLGRLNNTRDVILATPVANRLRANDQDGVGFYANTLMLRQAWQESASLGTLLLATQEMVTDSMIHQSASLDKLMASLKQNNAMAVDVFSEVLFTVSQEHTAAPWQETLSLSTG</sequence>
<reference evidence="2 3" key="1">
    <citation type="submission" date="2020-04" db="EMBL/GenBank/DDBJ databases">
        <title>Pseudoalteromonas caenipelagi sp. nov., isolated from a tidal flat.</title>
        <authorList>
            <person name="Park S."/>
            <person name="Yoon J.-H."/>
        </authorList>
    </citation>
    <scope>NUCLEOTIDE SEQUENCE [LARGE SCALE GENOMIC DNA]</scope>
    <source>
        <strain evidence="2 3">JBTF-M23</strain>
    </source>
</reference>
<feature type="non-terminal residue" evidence="2">
    <location>
        <position position="358"/>
    </location>
</feature>
<dbReference type="EMBL" id="JABBPG010000028">
    <property type="protein sequence ID" value="NOU53202.1"/>
    <property type="molecule type" value="Genomic_DNA"/>
</dbReference>
<comment type="caution">
    <text evidence="2">The sequence shown here is derived from an EMBL/GenBank/DDBJ whole genome shotgun (WGS) entry which is preliminary data.</text>
</comment>
<evidence type="ECO:0000313" key="3">
    <source>
        <dbReference type="Proteomes" id="UP000586305"/>
    </source>
</evidence>
<dbReference type="InterPro" id="IPR023213">
    <property type="entry name" value="CAT-like_dom_sf"/>
</dbReference>
<accession>A0A849VIF3</accession>
<feature type="domain" description="Condensation" evidence="1">
    <location>
        <begin position="8"/>
        <end position="339"/>
    </location>
</feature>
<dbReference type="PANTHER" id="PTHR45527">
    <property type="entry name" value="NONRIBOSOMAL PEPTIDE SYNTHETASE"/>
    <property type="match status" value="1"/>
</dbReference>
<dbReference type="GO" id="GO:0009366">
    <property type="term" value="C:enterobactin synthetase complex"/>
    <property type="evidence" value="ECO:0007669"/>
    <property type="project" value="TreeGrafter"/>
</dbReference>
<name>A0A849VIF3_9GAMM</name>
<dbReference type="Proteomes" id="UP000586305">
    <property type="component" value="Unassembled WGS sequence"/>
</dbReference>
<organism evidence="2 3">
    <name type="scientific">Pseudoalteromonas caenipelagi</name>
    <dbReference type="NCBI Taxonomy" id="2726988"/>
    <lineage>
        <taxon>Bacteria</taxon>
        <taxon>Pseudomonadati</taxon>
        <taxon>Pseudomonadota</taxon>
        <taxon>Gammaproteobacteria</taxon>
        <taxon>Alteromonadales</taxon>
        <taxon>Pseudoalteromonadaceae</taxon>
        <taxon>Pseudoalteromonas</taxon>
    </lineage>
</organism>
<dbReference type="RefSeq" id="WP_171628233.1">
    <property type="nucleotide sequence ID" value="NZ_JABBPG010000028.1"/>
</dbReference>
<dbReference type="GO" id="GO:0031177">
    <property type="term" value="F:phosphopantetheine binding"/>
    <property type="evidence" value="ECO:0007669"/>
    <property type="project" value="TreeGrafter"/>
</dbReference>
<dbReference type="AlphaFoldDB" id="A0A849VIF3"/>
<dbReference type="GO" id="GO:0005829">
    <property type="term" value="C:cytosol"/>
    <property type="evidence" value="ECO:0007669"/>
    <property type="project" value="TreeGrafter"/>
</dbReference>
<dbReference type="Pfam" id="PF00668">
    <property type="entry name" value="Condensation"/>
    <property type="match status" value="1"/>
</dbReference>
<dbReference type="GO" id="GO:0043041">
    <property type="term" value="P:amino acid activation for nonribosomal peptide biosynthetic process"/>
    <property type="evidence" value="ECO:0007669"/>
    <property type="project" value="TreeGrafter"/>
</dbReference>
<feature type="non-terminal residue" evidence="2">
    <location>
        <position position="1"/>
    </location>
</feature>
<dbReference type="Gene3D" id="3.30.559.10">
    <property type="entry name" value="Chloramphenicol acetyltransferase-like domain"/>
    <property type="match status" value="1"/>
</dbReference>
<protein>
    <recommendedName>
        <fullName evidence="1">Condensation domain-containing protein</fullName>
    </recommendedName>
</protein>
<evidence type="ECO:0000259" key="1">
    <source>
        <dbReference type="Pfam" id="PF00668"/>
    </source>
</evidence>
<proteinExistence type="predicted"/>
<dbReference type="GO" id="GO:0047527">
    <property type="term" value="F:2,3-dihydroxybenzoate-serine ligase activity"/>
    <property type="evidence" value="ECO:0007669"/>
    <property type="project" value="TreeGrafter"/>
</dbReference>
<dbReference type="PANTHER" id="PTHR45527:SF1">
    <property type="entry name" value="FATTY ACID SYNTHASE"/>
    <property type="match status" value="1"/>
</dbReference>
<dbReference type="GO" id="GO:0009239">
    <property type="term" value="P:enterobactin biosynthetic process"/>
    <property type="evidence" value="ECO:0007669"/>
    <property type="project" value="TreeGrafter"/>
</dbReference>
<keyword evidence="3" id="KW-1185">Reference proteome</keyword>
<dbReference type="Gene3D" id="3.30.559.30">
    <property type="entry name" value="Nonribosomal peptide synthetase, condensation domain"/>
    <property type="match status" value="1"/>
</dbReference>
<dbReference type="InterPro" id="IPR001242">
    <property type="entry name" value="Condensation_dom"/>
</dbReference>
<gene>
    <name evidence="2" type="ORF">HG263_22140</name>
</gene>